<comment type="caution">
    <text evidence="1">The sequence shown here is derived from an EMBL/GenBank/DDBJ whole genome shotgun (WGS) entry which is preliminary data.</text>
</comment>
<evidence type="ECO:0000313" key="1">
    <source>
        <dbReference type="EMBL" id="KAI8564665.1"/>
    </source>
</evidence>
<evidence type="ECO:0000313" key="2">
    <source>
        <dbReference type="Proteomes" id="UP001062846"/>
    </source>
</evidence>
<gene>
    <name evidence="1" type="ORF">RHMOL_Rhmol03G0199000</name>
</gene>
<reference evidence="1" key="1">
    <citation type="submission" date="2022-02" db="EMBL/GenBank/DDBJ databases">
        <title>Plant Genome Project.</title>
        <authorList>
            <person name="Zhang R.-G."/>
        </authorList>
    </citation>
    <scope>NUCLEOTIDE SEQUENCE</scope>
    <source>
        <strain evidence="1">AT1</strain>
    </source>
</reference>
<dbReference type="EMBL" id="CM046390">
    <property type="protein sequence ID" value="KAI8564665.1"/>
    <property type="molecule type" value="Genomic_DNA"/>
</dbReference>
<proteinExistence type="predicted"/>
<keyword evidence="2" id="KW-1185">Reference proteome</keyword>
<protein>
    <submittedName>
        <fullName evidence="1">Uncharacterized protein</fullName>
    </submittedName>
</protein>
<organism evidence="1 2">
    <name type="scientific">Rhododendron molle</name>
    <name type="common">Chinese azalea</name>
    <name type="synonym">Azalea mollis</name>
    <dbReference type="NCBI Taxonomy" id="49168"/>
    <lineage>
        <taxon>Eukaryota</taxon>
        <taxon>Viridiplantae</taxon>
        <taxon>Streptophyta</taxon>
        <taxon>Embryophyta</taxon>
        <taxon>Tracheophyta</taxon>
        <taxon>Spermatophyta</taxon>
        <taxon>Magnoliopsida</taxon>
        <taxon>eudicotyledons</taxon>
        <taxon>Gunneridae</taxon>
        <taxon>Pentapetalae</taxon>
        <taxon>asterids</taxon>
        <taxon>Ericales</taxon>
        <taxon>Ericaceae</taxon>
        <taxon>Ericoideae</taxon>
        <taxon>Rhodoreae</taxon>
        <taxon>Rhododendron</taxon>
    </lineage>
</organism>
<dbReference type="Proteomes" id="UP001062846">
    <property type="component" value="Chromosome 3"/>
</dbReference>
<name>A0ACC0PG70_RHOML</name>
<sequence length="112" mass="12664">MPSSSSFEIPLGKFFCWLVLVVTIFIYLNEIVLLFRMGEQSVYDVFHEPNALFEQINLCFKDNNMGSVIRTNFSVSMKSIIISVGKSQAMSLPGYGRTPLKVLAPFHSCFQT</sequence>
<accession>A0ACC0PG70</accession>